<dbReference type="AlphaFoldDB" id="A0A2Z5GAL3"/>
<dbReference type="EMBL" id="CP030841">
    <property type="protein sequence ID" value="AXC15960.1"/>
    <property type="molecule type" value="Genomic_DNA"/>
</dbReference>
<dbReference type="KEGG" id="abas:ACPOL_6750"/>
<gene>
    <name evidence="2" type="ORF">ACPOL_6750</name>
</gene>
<geneLocation type="plasmid" evidence="3">
    <name>pacpol1</name>
</geneLocation>
<proteinExistence type="predicted"/>
<feature type="compositionally biased region" description="Basic and acidic residues" evidence="1">
    <location>
        <begin position="187"/>
        <end position="196"/>
    </location>
</feature>
<evidence type="ECO:0000256" key="1">
    <source>
        <dbReference type="SAM" id="MobiDB-lite"/>
    </source>
</evidence>
<dbReference type="RefSeq" id="WP_114211173.1">
    <property type="nucleotide sequence ID" value="NZ_CP030841.1"/>
</dbReference>
<feature type="region of interest" description="Disordered" evidence="1">
    <location>
        <begin position="174"/>
        <end position="196"/>
    </location>
</feature>
<sequence>MPFPRSWLPRIRSIVAAVEDWPAEHLDREAIAQVFALKRRATLSLMKEIGPIRLRTGRWILPREKLIAFLQAQAKETEVELARKERFTQSLLAADASLLRRPSILLAPRTLSSEQREAYAVGLPESVTLELGSPNQLVVEFATIEELAERLLATGIALNNRFSLYQDLFAPQSQAAHDEDQAEREDAEWLRNWRPD</sequence>
<dbReference type="Proteomes" id="UP000253606">
    <property type="component" value="Plasmid pACPOL1"/>
</dbReference>
<name>A0A2Z5GAL3_9BACT</name>
<evidence type="ECO:0000313" key="2">
    <source>
        <dbReference type="EMBL" id="AXC15960.1"/>
    </source>
</evidence>
<protein>
    <submittedName>
        <fullName evidence="2">Uncharacterized protein</fullName>
    </submittedName>
</protein>
<organism evidence="2 3">
    <name type="scientific">Acidisarcina polymorpha</name>
    <dbReference type="NCBI Taxonomy" id="2211140"/>
    <lineage>
        <taxon>Bacteria</taxon>
        <taxon>Pseudomonadati</taxon>
        <taxon>Acidobacteriota</taxon>
        <taxon>Terriglobia</taxon>
        <taxon>Terriglobales</taxon>
        <taxon>Acidobacteriaceae</taxon>
        <taxon>Acidisarcina</taxon>
    </lineage>
</organism>
<reference evidence="2 3" key="1">
    <citation type="journal article" date="2018" name="Front. Microbiol.">
        <title>Hydrolytic Capabilities as a Key to Environmental Success: Chitinolytic and Cellulolytic Acidobacteria From Acidic Sub-arctic Soils and Boreal Peatlands.</title>
        <authorList>
            <person name="Belova S.E."/>
            <person name="Ravin N.V."/>
            <person name="Pankratov T.A."/>
            <person name="Rakitin A.L."/>
            <person name="Ivanova A.A."/>
            <person name="Beletsky A.V."/>
            <person name="Mardanov A.V."/>
            <person name="Sinninghe Damste J.S."/>
            <person name="Dedysh S.N."/>
        </authorList>
    </citation>
    <scope>NUCLEOTIDE SEQUENCE [LARGE SCALE GENOMIC DNA]</scope>
    <source>
        <strain evidence="2 3">SBC82</strain>
        <plasmid evidence="3">pacpol1</plasmid>
    </source>
</reference>
<evidence type="ECO:0000313" key="3">
    <source>
        <dbReference type="Proteomes" id="UP000253606"/>
    </source>
</evidence>
<keyword evidence="2" id="KW-0614">Plasmid</keyword>
<accession>A0A2Z5GAL3</accession>
<keyword evidence="3" id="KW-1185">Reference proteome</keyword>